<accession>A0A4P8C461</accession>
<dbReference type="Proteomes" id="UP000310529">
    <property type="component" value="Chromosome"/>
</dbReference>
<dbReference type="Gene3D" id="2.60.200.60">
    <property type="match status" value="1"/>
</dbReference>
<dbReference type="InterPro" id="IPR008727">
    <property type="entry name" value="PAAR_motif"/>
</dbReference>
<evidence type="ECO:0000313" key="1">
    <source>
        <dbReference type="EMBL" id="QCH93290.1"/>
    </source>
</evidence>
<dbReference type="EMBL" id="CP031919">
    <property type="protein sequence ID" value="QCH93290.1"/>
    <property type="molecule type" value="Genomic_DNA"/>
</dbReference>
<reference evidence="1 2" key="1">
    <citation type="submission" date="2018-08" db="EMBL/GenBank/DDBJ databases">
        <title>Food and Water Consortium WGS.</title>
        <authorList>
            <person name="Tyson S."/>
            <person name="Peterson C.-L."/>
            <person name="Olson A."/>
            <person name="Tyler S."/>
            <person name="Cabral J."/>
            <person name="Lynch T."/>
            <person name="Knox N."/>
            <person name="Van Domselaar G."/>
            <person name="Graham M."/>
        </authorList>
    </citation>
    <scope>NUCLEOTIDE SEQUENCE [LARGE SCALE GENOMIC DNA]</scope>
    <source>
        <strain evidence="1 2">FWSEC0002</strain>
    </source>
</reference>
<proteinExistence type="predicted"/>
<dbReference type="RefSeq" id="WP_001202999.1">
    <property type="nucleotide sequence ID" value="NZ_CP031919.1"/>
</dbReference>
<dbReference type="Pfam" id="PF05488">
    <property type="entry name" value="PAAR_motif"/>
    <property type="match status" value="1"/>
</dbReference>
<sequence length="93" mass="9496">MRAVIVKSSPTSTGGKVLLGIDIVTNDGNPVALIGMQASCPACKKGIGDIVAKGPHQQFINGIAIALEEDVVACGCPEGSNIVLPLTKLTQIK</sequence>
<name>A0A4P8C461_ECOLX</name>
<organism evidence="1 2">
    <name type="scientific">Escherichia coli O145:NM</name>
    <dbReference type="NCBI Taxonomy" id="991919"/>
    <lineage>
        <taxon>Bacteria</taxon>
        <taxon>Pseudomonadati</taxon>
        <taxon>Pseudomonadota</taxon>
        <taxon>Gammaproteobacteria</taxon>
        <taxon>Enterobacterales</taxon>
        <taxon>Enterobacteriaceae</taxon>
        <taxon>Escherichia</taxon>
    </lineage>
</organism>
<evidence type="ECO:0000313" key="2">
    <source>
        <dbReference type="Proteomes" id="UP000310529"/>
    </source>
</evidence>
<protein>
    <submittedName>
        <fullName evidence="1">PAAR domain-containing protein</fullName>
    </submittedName>
</protein>
<dbReference type="AlphaFoldDB" id="A0A4P8C461"/>
<gene>
    <name evidence="1" type="ORF">CCU01_010765</name>
</gene>
<dbReference type="CDD" id="cd14744">
    <property type="entry name" value="PAAR_CT_2"/>
    <property type="match status" value="1"/>
</dbReference>